<name>A0A4Z2H9W9_9TELE</name>
<accession>A0A4Z2H9W9</accession>
<protein>
    <submittedName>
        <fullName evidence="1">Uncharacterized protein</fullName>
    </submittedName>
</protein>
<proteinExistence type="predicted"/>
<dbReference type="EMBL" id="SRLO01000288">
    <property type="protein sequence ID" value="TNN62687.1"/>
    <property type="molecule type" value="Genomic_DNA"/>
</dbReference>
<dbReference type="Proteomes" id="UP000314294">
    <property type="component" value="Unassembled WGS sequence"/>
</dbReference>
<comment type="caution">
    <text evidence="1">The sequence shown here is derived from an EMBL/GenBank/DDBJ whole genome shotgun (WGS) entry which is preliminary data.</text>
</comment>
<reference evidence="1 2" key="1">
    <citation type="submission" date="2019-03" db="EMBL/GenBank/DDBJ databases">
        <title>First draft genome of Liparis tanakae, snailfish: a comprehensive survey of snailfish specific genes.</title>
        <authorList>
            <person name="Kim W."/>
            <person name="Song I."/>
            <person name="Jeong J.-H."/>
            <person name="Kim D."/>
            <person name="Kim S."/>
            <person name="Ryu S."/>
            <person name="Song J.Y."/>
            <person name="Lee S.K."/>
        </authorList>
    </citation>
    <scope>NUCLEOTIDE SEQUENCE [LARGE SCALE GENOMIC DNA]</scope>
    <source>
        <tissue evidence="1">Muscle</tissue>
    </source>
</reference>
<organism evidence="1 2">
    <name type="scientific">Liparis tanakae</name>
    <name type="common">Tanaka's snailfish</name>
    <dbReference type="NCBI Taxonomy" id="230148"/>
    <lineage>
        <taxon>Eukaryota</taxon>
        <taxon>Metazoa</taxon>
        <taxon>Chordata</taxon>
        <taxon>Craniata</taxon>
        <taxon>Vertebrata</taxon>
        <taxon>Euteleostomi</taxon>
        <taxon>Actinopterygii</taxon>
        <taxon>Neopterygii</taxon>
        <taxon>Teleostei</taxon>
        <taxon>Neoteleostei</taxon>
        <taxon>Acanthomorphata</taxon>
        <taxon>Eupercaria</taxon>
        <taxon>Perciformes</taxon>
        <taxon>Cottioidei</taxon>
        <taxon>Cottales</taxon>
        <taxon>Liparidae</taxon>
        <taxon>Liparis</taxon>
    </lineage>
</organism>
<dbReference type="AlphaFoldDB" id="A0A4Z2H9W9"/>
<keyword evidence="2" id="KW-1185">Reference proteome</keyword>
<evidence type="ECO:0000313" key="1">
    <source>
        <dbReference type="EMBL" id="TNN62687.1"/>
    </source>
</evidence>
<gene>
    <name evidence="1" type="ORF">EYF80_027128</name>
</gene>
<evidence type="ECO:0000313" key="2">
    <source>
        <dbReference type="Proteomes" id="UP000314294"/>
    </source>
</evidence>
<sequence length="137" mass="15116">MYLMGSLVALSLTVEEKEEWVLSSTRKDKGGFAAEGKCRAECVHKKPADLDPESVPTRPQDSPPLLMWGSSSPRAALENHKPLQPLDKLGLACTNGVFLAHPPLHHLVELITGYRAHPHQERVSLGQREPAPAYKHI</sequence>